<dbReference type="EMBL" id="CP036274">
    <property type="protein sequence ID" value="QDU30739.1"/>
    <property type="molecule type" value="Genomic_DNA"/>
</dbReference>
<proteinExistence type="predicted"/>
<dbReference type="Proteomes" id="UP000315017">
    <property type="component" value="Chromosome"/>
</dbReference>
<evidence type="ECO:0000313" key="2">
    <source>
        <dbReference type="Proteomes" id="UP000315017"/>
    </source>
</evidence>
<name>A0A517YKI4_9BACT</name>
<dbReference type="OrthoDB" id="277143at2"/>
<dbReference type="AlphaFoldDB" id="A0A517YKI4"/>
<dbReference type="KEGG" id="aagg:ETAA8_58870"/>
<reference evidence="1 2" key="1">
    <citation type="submission" date="2019-02" db="EMBL/GenBank/DDBJ databases">
        <title>Deep-cultivation of Planctomycetes and their phenomic and genomic characterization uncovers novel biology.</title>
        <authorList>
            <person name="Wiegand S."/>
            <person name="Jogler M."/>
            <person name="Boedeker C."/>
            <person name="Pinto D."/>
            <person name="Vollmers J."/>
            <person name="Rivas-Marin E."/>
            <person name="Kohn T."/>
            <person name="Peeters S.H."/>
            <person name="Heuer A."/>
            <person name="Rast P."/>
            <person name="Oberbeckmann S."/>
            <person name="Bunk B."/>
            <person name="Jeske O."/>
            <person name="Meyerdierks A."/>
            <person name="Storesund J.E."/>
            <person name="Kallscheuer N."/>
            <person name="Luecker S."/>
            <person name="Lage O.M."/>
            <person name="Pohl T."/>
            <person name="Merkel B.J."/>
            <person name="Hornburger P."/>
            <person name="Mueller R.-W."/>
            <person name="Bruemmer F."/>
            <person name="Labrenz M."/>
            <person name="Spormann A.M."/>
            <person name="Op den Camp H."/>
            <person name="Overmann J."/>
            <person name="Amann R."/>
            <person name="Jetten M.S.M."/>
            <person name="Mascher T."/>
            <person name="Medema M.H."/>
            <person name="Devos D.P."/>
            <person name="Kaster A.-K."/>
            <person name="Ovreas L."/>
            <person name="Rohde M."/>
            <person name="Galperin M.Y."/>
            <person name="Jogler C."/>
        </authorList>
    </citation>
    <scope>NUCLEOTIDE SEQUENCE [LARGE SCALE GENOMIC DNA]</scope>
    <source>
        <strain evidence="1 2">ETA_A8</strain>
    </source>
</reference>
<protein>
    <submittedName>
        <fullName evidence="1">Uncharacterized protein</fullName>
    </submittedName>
</protein>
<sequence>MVASVLPIEDLSGLRSYVQQTLCEQNHLEPGAFEISERILIRGKRPCGLFFCLHGPRSVKLTAIWETDRNTILFYNSQGERIHKTSLLRAPKFAMPEAELSAVGAGA</sequence>
<organism evidence="1 2">
    <name type="scientific">Anatilimnocola aggregata</name>
    <dbReference type="NCBI Taxonomy" id="2528021"/>
    <lineage>
        <taxon>Bacteria</taxon>
        <taxon>Pseudomonadati</taxon>
        <taxon>Planctomycetota</taxon>
        <taxon>Planctomycetia</taxon>
        <taxon>Pirellulales</taxon>
        <taxon>Pirellulaceae</taxon>
        <taxon>Anatilimnocola</taxon>
    </lineage>
</organism>
<evidence type="ECO:0000313" key="1">
    <source>
        <dbReference type="EMBL" id="QDU30739.1"/>
    </source>
</evidence>
<keyword evidence="2" id="KW-1185">Reference proteome</keyword>
<gene>
    <name evidence="1" type="ORF">ETAA8_58870</name>
</gene>
<accession>A0A517YKI4</accession>
<dbReference type="RefSeq" id="WP_145096699.1">
    <property type="nucleotide sequence ID" value="NZ_CP036274.1"/>
</dbReference>